<dbReference type="AlphaFoldDB" id="A0A9P0H3C6"/>
<name>A0A9P0H3C6_NEZVI</name>
<reference evidence="2" key="1">
    <citation type="submission" date="2022-01" db="EMBL/GenBank/DDBJ databases">
        <authorList>
            <person name="King R."/>
        </authorList>
    </citation>
    <scope>NUCLEOTIDE SEQUENCE</scope>
</reference>
<organism evidence="2 3">
    <name type="scientific">Nezara viridula</name>
    <name type="common">Southern green stink bug</name>
    <name type="synonym">Cimex viridulus</name>
    <dbReference type="NCBI Taxonomy" id="85310"/>
    <lineage>
        <taxon>Eukaryota</taxon>
        <taxon>Metazoa</taxon>
        <taxon>Ecdysozoa</taxon>
        <taxon>Arthropoda</taxon>
        <taxon>Hexapoda</taxon>
        <taxon>Insecta</taxon>
        <taxon>Pterygota</taxon>
        <taxon>Neoptera</taxon>
        <taxon>Paraneoptera</taxon>
        <taxon>Hemiptera</taxon>
        <taxon>Heteroptera</taxon>
        <taxon>Panheteroptera</taxon>
        <taxon>Pentatomomorpha</taxon>
        <taxon>Pentatomoidea</taxon>
        <taxon>Pentatomidae</taxon>
        <taxon>Pentatominae</taxon>
        <taxon>Nezara</taxon>
    </lineage>
</organism>
<evidence type="ECO:0000256" key="1">
    <source>
        <dbReference type="SAM" id="MobiDB-lite"/>
    </source>
</evidence>
<gene>
    <name evidence="2" type="ORF">NEZAVI_LOCUS4597</name>
</gene>
<evidence type="ECO:0000313" key="2">
    <source>
        <dbReference type="EMBL" id="CAH1394036.1"/>
    </source>
</evidence>
<sequence>MEAPAMAGSLQLEEHMEDNTCQRWDLEHLLPACPVLPPDKSAVGGDEQRSVRKERWKSRRERLQCQRLSQPALNHHYGNINTTPPLLILIQQYKNCSVGNIMY</sequence>
<protein>
    <submittedName>
        <fullName evidence="2">Uncharacterized protein</fullName>
    </submittedName>
</protein>
<feature type="region of interest" description="Disordered" evidence="1">
    <location>
        <begin position="37"/>
        <end position="57"/>
    </location>
</feature>
<accession>A0A9P0H3C6</accession>
<dbReference type="EMBL" id="OV725078">
    <property type="protein sequence ID" value="CAH1394036.1"/>
    <property type="molecule type" value="Genomic_DNA"/>
</dbReference>
<proteinExistence type="predicted"/>
<evidence type="ECO:0000313" key="3">
    <source>
        <dbReference type="Proteomes" id="UP001152798"/>
    </source>
</evidence>
<dbReference type="Proteomes" id="UP001152798">
    <property type="component" value="Chromosome 2"/>
</dbReference>
<keyword evidence="3" id="KW-1185">Reference proteome</keyword>